<evidence type="ECO:0000313" key="2">
    <source>
        <dbReference type="Proteomes" id="UP001079430"/>
    </source>
</evidence>
<keyword evidence="2" id="KW-1185">Reference proteome</keyword>
<sequence>MNTSIYTSKGFEAKYHLWSSLDVLGPDGSAPVGKWTELAEERRPYFEHDMSSEYDSIHLLNYLKSQGMLLSDGFKTLHEAWLCDEQNHYAGLREIYHRLYDTPREEIDRKIKGRIPDFRPIAHLIQDEFSLLVAVAFDEITSARAYAYDRDTYAALGGEPFLTWVKYAGRDEGVHARNALELLKYAHGHRLNELAERVDAICQYELAGDLHYHGTFLFDHDTDDFSKELFAESGRTLCSFFNQEREFADFCAQLQF</sequence>
<dbReference type="EMBL" id="JAPVOI010000005">
    <property type="protein sequence ID" value="MCZ4093219.1"/>
    <property type="molecule type" value="Genomic_DNA"/>
</dbReference>
<gene>
    <name evidence="1" type="ORF">O3W52_25345</name>
</gene>
<protein>
    <recommendedName>
        <fullName evidence="3">Pyrroloquinoline-quinone synthase</fullName>
    </recommendedName>
</protein>
<evidence type="ECO:0000313" key="1">
    <source>
        <dbReference type="EMBL" id="MCZ4093219.1"/>
    </source>
</evidence>
<organism evidence="1 2">
    <name type="scientific">Sinorhizobium psoraleae</name>
    <dbReference type="NCBI Taxonomy" id="520838"/>
    <lineage>
        <taxon>Bacteria</taxon>
        <taxon>Pseudomonadati</taxon>
        <taxon>Pseudomonadota</taxon>
        <taxon>Alphaproteobacteria</taxon>
        <taxon>Hyphomicrobiales</taxon>
        <taxon>Rhizobiaceae</taxon>
        <taxon>Sinorhizobium/Ensifer group</taxon>
        <taxon>Sinorhizobium</taxon>
    </lineage>
</organism>
<reference evidence="1" key="1">
    <citation type="submission" date="2022-10" db="EMBL/GenBank/DDBJ databases">
        <title>Whole genome sequencing of three plant growth promoting bacteria isolated from Vachellia tortilis subsp. raddiana in Morocco.</title>
        <authorList>
            <person name="Hnini M."/>
            <person name="Zouagui R."/>
            <person name="Zouagui H."/>
            <person name="Chemao Elfihri M.-W."/>
            <person name="Ibrahimi A."/>
            <person name="Sbabou L."/>
            <person name="Aurag J."/>
        </authorList>
    </citation>
    <scope>NUCLEOTIDE SEQUENCE</scope>
    <source>
        <strain evidence="1">LMR678</strain>
    </source>
</reference>
<dbReference type="Proteomes" id="UP001079430">
    <property type="component" value="Unassembled WGS sequence"/>
</dbReference>
<comment type="caution">
    <text evidence="1">The sequence shown here is derived from an EMBL/GenBank/DDBJ whole genome shotgun (WGS) entry which is preliminary data.</text>
</comment>
<dbReference type="RefSeq" id="WP_269284966.1">
    <property type="nucleotide sequence ID" value="NZ_JAPVOI010000005.1"/>
</dbReference>
<name>A0ABT4KMZ5_9HYPH</name>
<proteinExistence type="predicted"/>
<accession>A0ABT4KMZ5</accession>
<evidence type="ECO:0008006" key="3">
    <source>
        <dbReference type="Google" id="ProtNLM"/>
    </source>
</evidence>